<evidence type="ECO:0000313" key="3">
    <source>
        <dbReference type="Proteomes" id="UP000006048"/>
    </source>
</evidence>
<keyword evidence="3" id="KW-1185">Reference proteome</keyword>
<reference evidence="2 3" key="1">
    <citation type="submission" date="2012-06" db="EMBL/GenBank/DDBJ databases">
        <title>The complete chromosome of genome of Turneriella parva DSM 21527.</title>
        <authorList>
            <consortium name="US DOE Joint Genome Institute (JGI-PGF)"/>
            <person name="Lucas S."/>
            <person name="Han J."/>
            <person name="Lapidus A."/>
            <person name="Bruce D."/>
            <person name="Goodwin L."/>
            <person name="Pitluck S."/>
            <person name="Peters L."/>
            <person name="Kyrpides N."/>
            <person name="Mavromatis K."/>
            <person name="Ivanova N."/>
            <person name="Mikhailova N."/>
            <person name="Chertkov O."/>
            <person name="Detter J.C."/>
            <person name="Tapia R."/>
            <person name="Han C."/>
            <person name="Land M."/>
            <person name="Hauser L."/>
            <person name="Markowitz V."/>
            <person name="Cheng J.-F."/>
            <person name="Hugenholtz P."/>
            <person name="Woyke T."/>
            <person name="Wu D."/>
            <person name="Gronow S."/>
            <person name="Wellnitz S."/>
            <person name="Brambilla E."/>
            <person name="Klenk H.-P."/>
            <person name="Eisen J.A."/>
        </authorList>
    </citation>
    <scope>NUCLEOTIDE SEQUENCE [LARGE SCALE GENOMIC DNA]</scope>
    <source>
        <strain evidence="3">ATCC BAA-1111 / DSM 21527 / NCTC 11395 / H</strain>
    </source>
</reference>
<feature type="signal peptide" evidence="1">
    <location>
        <begin position="1"/>
        <end position="18"/>
    </location>
</feature>
<dbReference type="OrthoDB" id="5503885at2"/>
<keyword evidence="1" id="KW-0732">Signal</keyword>
<dbReference type="RefSeq" id="WP_014802161.1">
    <property type="nucleotide sequence ID" value="NC_018020.1"/>
</dbReference>
<evidence type="ECO:0000313" key="2">
    <source>
        <dbReference type="EMBL" id="AFM11643.1"/>
    </source>
</evidence>
<dbReference type="AlphaFoldDB" id="I4B2Y6"/>
<protein>
    <submittedName>
        <fullName evidence="2">Uncharacterized protein</fullName>
    </submittedName>
</protein>
<name>I4B2Y6_TURPD</name>
<dbReference type="KEGG" id="tpx:Turpa_0994"/>
<gene>
    <name evidence="2" type="ordered locus">Turpa_0994</name>
</gene>
<accession>I4B2Y6</accession>
<dbReference type="Proteomes" id="UP000006048">
    <property type="component" value="Chromosome"/>
</dbReference>
<dbReference type="EMBL" id="CP002959">
    <property type="protein sequence ID" value="AFM11643.1"/>
    <property type="molecule type" value="Genomic_DNA"/>
</dbReference>
<organism evidence="2 3">
    <name type="scientific">Turneriella parva (strain ATCC BAA-1111 / DSM 21527 / NCTC 11395 / H)</name>
    <name type="common">Leptospira parva</name>
    <dbReference type="NCBI Taxonomy" id="869212"/>
    <lineage>
        <taxon>Bacteria</taxon>
        <taxon>Pseudomonadati</taxon>
        <taxon>Spirochaetota</taxon>
        <taxon>Spirochaetia</taxon>
        <taxon>Leptospirales</taxon>
        <taxon>Leptospiraceae</taxon>
        <taxon>Turneriella</taxon>
    </lineage>
</organism>
<evidence type="ECO:0000256" key="1">
    <source>
        <dbReference type="SAM" id="SignalP"/>
    </source>
</evidence>
<dbReference type="HOGENOM" id="CLU_828233_0_0_12"/>
<sequence>MKKFAGLLLCTFVLQSGAAAQTQPPGNFPWQNMTALRYNPLGLFNETRLSYRHWLYDASEKPILKGSHLGGSGVLFTSPALVQAGADLEFAPLAILNLTAGYRLVGYFGAFGMQQSYGSPAADWSDKQRSDQTGLAQSSLGNMFTFGAQKQLRFGNIVVRNLFRGFWQEQRLNLRPGESQVAAFYDPVLDILQPNRGLAIVNDADILWLASDHWTFGIRYNFSHAFYNTDGLSGVERALADESAFQQRIGPLITYRLKPDPNRTAQAPMLILLVQFHLTHRFRTGGVGGDPFSGQAVNQAVPYIGLAYRVAGDF</sequence>
<proteinExistence type="predicted"/>
<feature type="chain" id="PRO_5003685811" evidence="1">
    <location>
        <begin position="19"/>
        <end position="314"/>
    </location>
</feature>